<keyword evidence="8" id="KW-0902">Two-component regulatory system</keyword>
<dbReference type="PANTHER" id="PTHR44936">
    <property type="entry name" value="SENSOR PROTEIN CREC"/>
    <property type="match status" value="1"/>
</dbReference>
<dbReference type="PRINTS" id="PR00344">
    <property type="entry name" value="BCTRLSENSOR"/>
</dbReference>
<dbReference type="EMBL" id="BMEM01000001">
    <property type="protein sequence ID" value="GGF42808.1"/>
    <property type="molecule type" value="Genomic_DNA"/>
</dbReference>
<keyword evidence="10" id="KW-0472">Membrane</keyword>
<evidence type="ECO:0000313" key="12">
    <source>
        <dbReference type="EMBL" id="GGF42808.1"/>
    </source>
</evidence>
<evidence type="ECO:0000256" key="2">
    <source>
        <dbReference type="ARBA" id="ARBA00004651"/>
    </source>
</evidence>
<proteinExistence type="predicted"/>
<name>A0A917BGX6_9MICO</name>
<dbReference type="EC" id="2.7.13.3" evidence="3"/>
<keyword evidence="4" id="KW-1003">Cell membrane</keyword>
<evidence type="ECO:0000256" key="7">
    <source>
        <dbReference type="ARBA" id="ARBA00022777"/>
    </source>
</evidence>
<evidence type="ECO:0000256" key="1">
    <source>
        <dbReference type="ARBA" id="ARBA00000085"/>
    </source>
</evidence>
<dbReference type="Pfam" id="PF00512">
    <property type="entry name" value="HisKA"/>
    <property type="match status" value="1"/>
</dbReference>
<dbReference type="PANTHER" id="PTHR44936:SF9">
    <property type="entry name" value="SENSOR PROTEIN CREC"/>
    <property type="match status" value="1"/>
</dbReference>
<dbReference type="InterPro" id="IPR004358">
    <property type="entry name" value="Sig_transdc_His_kin-like_C"/>
</dbReference>
<evidence type="ECO:0000256" key="4">
    <source>
        <dbReference type="ARBA" id="ARBA00022475"/>
    </source>
</evidence>
<evidence type="ECO:0000256" key="8">
    <source>
        <dbReference type="ARBA" id="ARBA00023012"/>
    </source>
</evidence>
<dbReference type="InterPro" id="IPR003594">
    <property type="entry name" value="HATPase_dom"/>
</dbReference>
<keyword evidence="6" id="KW-0808">Transferase</keyword>
<feature type="domain" description="Histidine kinase" evidence="11">
    <location>
        <begin position="151"/>
        <end position="352"/>
    </location>
</feature>
<dbReference type="InterPro" id="IPR003661">
    <property type="entry name" value="HisK_dim/P_dom"/>
</dbReference>
<dbReference type="GO" id="GO:0000155">
    <property type="term" value="F:phosphorelay sensor kinase activity"/>
    <property type="evidence" value="ECO:0007669"/>
    <property type="project" value="InterPro"/>
</dbReference>
<gene>
    <name evidence="12" type="ORF">GCM10011366_08300</name>
</gene>
<reference evidence="12" key="1">
    <citation type="journal article" date="2014" name="Int. J. Syst. Evol. Microbiol.">
        <title>Complete genome sequence of Corynebacterium casei LMG S-19264T (=DSM 44701T), isolated from a smear-ripened cheese.</title>
        <authorList>
            <consortium name="US DOE Joint Genome Institute (JGI-PGF)"/>
            <person name="Walter F."/>
            <person name="Albersmeier A."/>
            <person name="Kalinowski J."/>
            <person name="Ruckert C."/>
        </authorList>
    </citation>
    <scope>NUCLEOTIDE SEQUENCE</scope>
    <source>
        <strain evidence="12">CGMCC 1.12160</strain>
    </source>
</reference>
<dbReference type="InterPro" id="IPR036890">
    <property type="entry name" value="HATPase_C_sf"/>
</dbReference>
<feature type="transmembrane region" description="Helical" evidence="10">
    <location>
        <begin position="46"/>
        <end position="67"/>
    </location>
</feature>
<dbReference type="InterPro" id="IPR005467">
    <property type="entry name" value="His_kinase_dom"/>
</dbReference>
<accession>A0A917BGX6</accession>
<organism evidence="12 13">
    <name type="scientific">Ornithinimicrobium tianjinense</name>
    <dbReference type="NCBI Taxonomy" id="1195761"/>
    <lineage>
        <taxon>Bacteria</taxon>
        <taxon>Bacillati</taxon>
        <taxon>Actinomycetota</taxon>
        <taxon>Actinomycetes</taxon>
        <taxon>Micrococcales</taxon>
        <taxon>Ornithinimicrobiaceae</taxon>
        <taxon>Ornithinimicrobium</taxon>
    </lineage>
</organism>
<evidence type="ECO:0000313" key="13">
    <source>
        <dbReference type="Proteomes" id="UP000605670"/>
    </source>
</evidence>
<comment type="caution">
    <text evidence="12">The sequence shown here is derived from an EMBL/GenBank/DDBJ whole genome shotgun (WGS) entry which is preliminary data.</text>
</comment>
<reference evidence="12" key="2">
    <citation type="submission" date="2020-09" db="EMBL/GenBank/DDBJ databases">
        <authorList>
            <person name="Sun Q."/>
            <person name="Zhou Y."/>
        </authorList>
    </citation>
    <scope>NUCLEOTIDE SEQUENCE</scope>
    <source>
        <strain evidence="12">CGMCC 1.12160</strain>
    </source>
</reference>
<dbReference type="SUPFAM" id="SSF55874">
    <property type="entry name" value="ATPase domain of HSP90 chaperone/DNA topoisomerase II/histidine kinase"/>
    <property type="match status" value="1"/>
</dbReference>
<dbReference type="SMART" id="SM00388">
    <property type="entry name" value="HisKA"/>
    <property type="match status" value="1"/>
</dbReference>
<dbReference type="Pfam" id="PF02518">
    <property type="entry name" value="HATPase_c"/>
    <property type="match status" value="1"/>
</dbReference>
<dbReference type="SMART" id="SM00387">
    <property type="entry name" value="HATPase_c"/>
    <property type="match status" value="1"/>
</dbReference>
<evidence type="ECO:0000256" key="5">
    <source>
        <dbReference type="ARBA" id="ARBA00022553"/>
    </source>
</evidence>
<dbReference type="GO" id="GO:0005886">
    <property type="term" value="C:plasma membrane"/>
    <property type="evidence" value="ECO:0007669"/>
    <property type="project" value="UniProtKB-SubCell"/>
</dbReference>
<sequence length="354" mass="36750">MRAVFRELALRVALVGLGTALVVAGVVAWLLAQARRATWLADGGHLPVWLAALAAAVGAAVVVLATLGMARSMADRAAETVAAPLRRLAHRTDEMASGGFALDPQTRPGRLVDPEPWQGGLREIDAVAREVDRHHGTFARMLVSERSFAADASHQLRTPLAALLLRLEEVAQADDVAVARTEAEIAIGQVERLTGVVDELLRRTRAGHASGGGLTAVDVVLAGLDEEWGPAFAEAGRSVGLTCERGVIVESSPSVVSQVLNALLENALVHGGGAVRLHVGRSGPSAVFSVADEGSGIAEEMARAVFERAVTTGAGTGLGLAVARESAESVGGRLELTSTTPTVFSLYLPLADTP</sequence>
<keyword evidence="9" id="KW-0843">Virulence</keyword>
<dbReference type="InterPro" id="IPR036097">
    <property type="entry name" value="HisK_dim/P_sf"/>
</dbReference>
<dbReference type="Proteomes" id="UP000605670">
    <property type="component" value="Unassembled WGS sequence"/>
</dbReference>
<evidence type="ECO:0000256" key="6">
    <source>
        <dbReference type="ARBA" id="ARBA00022679"/>
    </source>
</evidence>
<keyword evidence="10" id="KW-1133">Transmembrane helix</keyword>
<dbReference type="Gene3D" id="3.30.565.10">
    <property type="entry name" value="Histidine kinase-like ATPase, C-terminal domain"/>
    <property type="match status" value="1"/>
</dbReference>
<keyword evidence="10" id="KW-0812">Transmembrane</keyword>
<dbReference type="Gene3D" id="1.10.287.130">
    <property type="match status" value="1"/>
</dbReference>
<dbReference type="RefSeq" id="WP_188428311.1">
    <property type="nucleotide sequence ID" value="NZ_BAABKH010000005.1"/>
</dbReference>
<protein>
    <recommendedName>
        <fullName evidence="3">histidine kinase</fullName>
        <ecNumber evidence="3">2.7.13.3</ecNumber>
    </recommendedName>
</protein>
<comment type="catalytic activity">
    <reaction evidence="1">
        <text>ATP + protein L-histidine = ADP + protein N-phospho-L-histidine.</text>
        <dbReference type="EC" id="2.7.13.3"/>
    </reaction>
</comment>
<dbReference type="PROSITE" id="PS50109">
    <property type="entry name" value="HIS_KIN"/>
    <property type="match status" value="1"/>
</dbReference>
<feature type="transmembrane region" description="Helical" evidence="10">
    <location>
        <begin position="12"/>
        <end position="34"/>
    </location>
</feature>
<dbReference type="InterPro" id="IPR050980">
    <property type="entry name" value="2C_sensor_his_kinase"/>
</dbReference>
<keyword evidence="13" id="KW-1185">Reference proteome</keyword>
<dbReference type="SUPFAM" id="SSF47384">
    <property type="entry name" value="Homodimeric domain of signal transducing histidine kinase"/>
    <property type="match status" value="1"/>
</dbReference>
<evidence type="ECO:0000259" key="11">
    <source>
        <dbReference type="PROSITE" id="PS50109"/>
    </source>
</evidence>
<evidence type="ECO:0000256" key="10">
    <source>
        <dbReference type="SAM" id="Phobius"/>
    </source>
</evidence>
<keyword evidence="5" id="KW-0597">Phosphoprotein</keyword>
<keyword evidence="7" id="KW-0418">Kinase</keyword>
<comment type="subcellular location">
    <subcellularLocation>
        <location evidence="2">Cell membrane</location>
        <topology evidence="2">Multi-pass membrane protein</topology>
    </subcellularLocation>
</comment>
<evidence type="ECO:0000256" key="9">
    <source>
        <dbReference type="ARBA" id="ARBA00023026"/>
    </source>
</evidence>
<evidence type="ECO:0000256" key="3">
    <source>
        <dbReference type="ARBA" id="ARBA00012438"/>
    </source>
</evidence>
<dbReference type="AlphaFoldDB" id="A0A917BGX6"/>